<keyword evidence="2" id="KW-1133">Transmembrane helix</keyword>
<accession>A0A517NVA2</accession>
<dbReference type="AlphaFoldDB" id="A0A517NVA2"/>
<dbReference type="CDD" id="cd00688">
    <property type="entry name" value="ISOPREN_C2_like"/>
    <property type="match status" value="1"/>
</dbReference>
<proteinExistence type="predicted"/>
<feature type="region of interest" description="Disordered" evidence="1">
    <location>
        <begin position="301"/>
        <end position="329"/>
    </location>
</feature>
<evidence type="ECO:0000256" key="1">
    <source>
        <dbReference type="SAM" id="MobiDB-lite"/>
    </source>
</evidence>
<feature type="transmembrane region" description="Helical" evidence="2">
    <location>
        <begin position="46"/>
        <end position="66"/>
    </location>
</feature>
<sequence>MNHFTLVMIWSDPRFVYSVAIAAVLLLCVTIWLFRRPQRSGRQAGMVCLMLSIMAHLALLLLVPILSQRNGGSSTVDEAVDDNVGMESVTFSTFDEDMIAEDVSGTDEQSVVSPLPVSELEELFDEPSISAFELPSETVPPTPAVDVVPESLAKTDYSISDDTADDLDALLEEALAAATVVPEPELAAEMLSPPKQAPTPEPNLKLEFPEESQLATSELERQPQTELAEVNSRVGDMDPTIQARPVSSSNAPSAYTPSGNKNDFANRVGSAKNYAIERTGGSAETEASVAEALQYLVNQQRPDGSWDPMKSGAGQERSPLGESRGGAGGRATNAITGLSLLALLGSGNTHHEGEHSDAVYRGLAYLIQNQKADGSLAGNAAIYASTYAHGMASLAMCEAAAITQDPSAITAAERAIKFTIRMQHPATGGWRYTPGDPGDMSQLGWQAMVLDAGHRAKLSIDRRAISGVQKFMRSVRAGNSGGLASYRPGERPSRTMTAESLATRLLIGDRVPQSEIAEAQRSISQELPGTGQDNYYYWYYATLALHQLQDQSWDQWNEALTNRLLSTQRSDGSWPTTSVWGGYGGSVYTTAMAALCLESYYRHALRSDQDRVANAGNPLR</sequence>
<feature type="region of interest" description="Disordered" evidence="1">
    <location>
        <begin position="211"/>
        <end position="265"/>
    </location>
</feature>
<dbReference type="EMBL" id="CP036526">
    <property type="protein sequence ID" value="QDT11047.1"/>
    <property type="molecule type" value="Genomic_DNA"/>
</dbReference>
<evidence type="ECO:0000313" key="5">
    <source>
        <dbReference type="Proteomes" id="UP000319817"/>
    </source>
</evidence>
<dbReference type="SUPFAM" id="SSF48239">
    <property type="entry name" value="Terpenoid cyclases/Protein prenyltransferases"/>
    <property type="match status" value="2"/>
</dbReference>
<evidence type="ECO:0000313" key="4">
    <source>
        <dbReference type="EMBL" id="QDT11047.1"/>
    </source>
</evidence>
<gene>
    <name evidence="4" type="ORF">K239x_30410</name>
</gene>
<dbReference type="InterPro" id="IPR008930">
    <property type="entry name" value="Terpenoid_cyclase/PrenylTrfase"/>
</dbReference>
<feature type="compositionally biased region" description="Polar residues" evidence="1">
    <location>
        <begin position="245"/>
        <end position="263"/>
    </location>
</feature>
<keyword evidence="2" id="KW-0812">Transmembrane</keyword>
<evidence type="ECO:0000256" key="2">
    <source>
        <dbReference type="SAM" id="Phobius"/>
    </source>
</evidence>
<dbReference type="Pfam" id="PF13243">
    <property type="entry name" value="SQHop_cyclase_C"/>
    <property type="match status" value="1"/>
</dbReference>
<evidence type="ECO:0000259" key="3">
    <source>
        <dbReference type="Pfam" id="PF13243"/>
    </source>
</evidence>
<name>A0A517NVA2_9BACT</name>
<organism evidence="4 5">
    <name type="scientific">Stieleria marina</name>
    <dbReference type="NCBI Taxonomy" id="1930275"/>
    <lineage>
        <taxon>Bacteria</taxon>
        <taxon>Pseudomonadati</taxon>
        <taxon>Planctomycetota</taxon>
        <taxon>Planctomycetia</taxon>
        <taxon>Pirellulales</taxon>
        <taxon>Pirellulaceae</taxon>
        <taxon>Stieleria</taxon>
    </lineage>
</organism>
<keyword evidence="5" id="KW-1185">Reference proteome</keyword>
<dbReference type="Proteomes" id="UP000319817">
    <property type="component" value="Chromosome"/>
</dbReference>
<dbReference type="InterPro" id="IPR032696">
    <property type="entry name" value="SQ_cyclase_C"/>
</dbReference>
<protein>
    <recommendedName>
        <fullName evidence="3">Squalene cyclase C-terminal domain-containing protein</fullName>
    </recommendedName>
</protein>
<keyword evidence="2" id="KW-0472">Membrane</keyword>
<feature type="domain" description="Squalene cyclase C-terminal" evidence="3">
    <location>
        <begin position="282"/>
        <end position="377"/>
    </location>
</feature>
<reference evidence="4 5" key="1">
    <citation type="submission" date="2019-02" db="EMBL/GenBank/DDBJ databases">
        <title>Deep-cultivation of Planctomycetes and their phenomic and genomic characterization uncovers novel biology.</title>
        <authorList>
            <person name="Wiegand S."/>
            <person name="Jogler M."/>
            <person name="Boedeker C."/>
            <person name="Pinto D."/>
            <person name="Vollmers J."/>
            <person name="Rivas-Marin E."/>
            <person name="Kohn T."/>
            <person name="Peeters S.H."/>
            <person name="Heuer A."/>
            <person name="Rast P."/>
            <person name="Oberbeckmann S."/>
            <person name="Bunk B."/>
            <person name="Jeske O."/>
            <person name="Meyerdierks A."/>
            <person name="Storesund J.E."/>
            <person name="Kallscheuer N."/>
            <person name="Luecker S."/>
            <person name="Lage O.M."/>
            <person name="Pohl T."/>
            <person name="Merkel B.J."/>
            <person name="Hornburger P."/>
            <person name="Mueller R.-W."/>
            <person name="Bruemmer F."/>
            <person name="Labrenz M."/>
            <person name="Spormann A.M."/>
            <person name="Op den Camp H."/>
            <person name="Overmann J."/>
            <person name="Amann R."/>
            <person name="Jetten M.S.M."/>
            <person name="Mascher T."/>
            <person name="Medema M.H."/>
            <person name="Devos D.P."/>
            <person name="Kaster A.-K."/>
            <person name="Ovreas L."/>
            <person name="Rohde M."/>
            <person name="Galperin M.Y."/>
            <person name="Jogler C."/>
        </authorList>
    </citation>
    <scope>NUCLEOTIDE SEQUENCE [LARGE SCALE GENOMIC DNA]</scope>
    <source>
        <strain evidence="4 5">K23_9</strain>
    </source>
</reference>
<dbReference type="Gene3D" id="1.50.10.20">
    <property type="match status" value="2"/>
</dbReference>
<feature type="transmembrane region" description="Helical" evidence="2">
    <location>
        <begin position="15"/>
        <end position="34"/>
    </location>
</feature>